<protein>
    <submittedName>
        <fullName evidence="5">DeoR/GlpR transcriptional regulator</fullName>
    </submittedName>
</protein>
<evidence type="ECO:0000256" key="2">
    <source>
        <dbReference type="ARBA" id="ARBA00023125"/>
    </source>
</evidence>
<organism evidence="5 6">
    <name type="scientific">Clostridium saudiense</name>
    <dbReference type="NCBI Taxonomy" id="1414720"/>
    <lineage>
        <taxon>Bacteria</taxon>
        <taxon>Bacillati</taxon>
        <taxon>Bacillota</taxon>
        <taxon>Clostridia</taxon>
        <taxon>Eubacteriales</taxon>
        <taxon>Clostridiaceae</taxon>
        <taxon>Clostridium</taxon>
    </lineage>
</organism>
<dbReference type="PANTHER" id="PTHR30363:SF56">
    <property type="entry name" value="TRANSCRIPTIONAL REGULATOR, DEOR FAMILY"/>
    <property type="match status" value="1"/>
</dbReference>
<evidence type="ECO:0000256" key="3">
    <source>
        <dbReference type="ARBA" id="ARBA00023163"/>
    </source>
</evidence>
<dbReference type="Pfam" id="PF00455">
    <property type="entry name" value="DeoRC"/>
    <property type="match status" value="1"/>
</dbReference>
<dbReference type="InterPro" id="IPR050313">
    <property type="entry name" value="Carb_Metab_HTH_regulators"/>
</dbReference>
<sequence length="250" mass="28226">MLSEERHKLILEKLERESVVYLNDLVKYLNTSESTIRRDLTALHKAGLLKKVHGGATSLKEISINTTDDIVENRQSLNIDEKLKIAEYAASLIEDNDLVYIDAGTTTELMINFINNTKAIFVTNGIVHARKLIKKNCTTYILGGELKLATEAIVGVETVNSLRKYNFTKGFFGANGVDIERGFTTPDVKEAMVKNEALHRSKKRFVLCDKSKFDEISSITFANIKEAKIITRGLENNRYKHETEILEVES</sequence>
<evidence type="ECO:0000313" key="5">
    <source>
        <dbReference type="EMBL" id="MBM6819781.1"/>
    </source>
</evidence>
<dbReference type="EMBL" id="JACJLL010000062">
    <property type="protein sequence ID" value="MBM6819781.1"/>
    <property type="molecule type" value="Genomic_DNA"/>
</dbReference>
<accession>A0ABS2FHH1</accession>
<keyword evidence="1" id="KW-0805">Transcription regulation</keyword>
<dbReference type="Pfam" id="PF08220">
    <property type="entry name" value="HTH_DeoR"/>
    <property type="match status" value="1"/>
</dbReference>
<gene>
    <name evidence="5" type="ORF">H6A19_10605</name>
</gene>
<dbReference type="InterPro" id="IPR037171">
    <property type="entry name" value="NagB/RpiA_transferase-like"/>
</dbReference>
<dbReference type="Gene3D" id="3.40.50.1360">
    <property type="match status" value="1"/>
</dbReference>
<dbReference type="SUPFAM" id="SSF100950">
    <property type="entry name" value="NagB/RpiA/CoA transferase-like"/>
    <property type="match status" value="1"/>
</dbReference>
<dbReference type="Gene3D" id="1.10.10.10">
    <property type="entry name" value="Winged helix-like DNA-binding domain superfamily/Winged helix DNA-binding domain"/>
    <property type="match status" value="1"/>
</dbReference>
<dbReference type="PRINTS" id="PR00037">
    <property type="entry name" value="HTHLACR"/>
</dbReference>
<keyword evidence="6" id="KW-1185">Reference proteome</keyword>
<feature type="domain" description="HTH deoR-type" evidence="4">
    <location>
        <begin position="3"/>
        <end position="58"/>
    </location>
</feature>
<dbReference type="InterPro" id="IPR036388">
    <property type="entry name" value="WH-like_DNA-bd_sf"/>
</dbReference>
<dbReference type="SMART" id="SM01134">
    <property type="entry name" value="DeoRC"/>
    <property type="match status" value="1"/>
</dbReference>
<dbReference type="Proteomes" id="UP000767334">
    <property type="component" value="Unassembled WGS sequence"/>
</dbReference>
<dbReference type="PROSITE" id="PS00894">
    <property type="entry name" value="HTH_DEOR_1"/>
    <property type="match status" value="1"/>
</dbReference>
<keyword evidence="2" id="KW-0238">DNA-binding</keyword>
<reference evidence="5 6" key="1">
    <citation type="journal article" date="2021" name="Sci. Rep.">
        <title>The distribution of antibiotic resistance genes in chicken gut microbiota commensals.</title>
        <authorList>
            <person name="Juricova H."/>
            <person name="Matiasovicova J."/>
            <person name="Kubasova T."/>
            <person name="Cejkova D."/>
            <person name="Rychlik I."/>
        </authorList>
    </citation>
    <scope>NUCLEOTIDE SEQUENCE [LARGE SCALE GENOMIC DNA]</scope>
    <source>
        <strain evidence="5 6">An435</strain>
    </source>
</reference>
<evidence type="ECO:0000313" key="6">
    <source>
        <dbReference type="Proteomes" id="UP000767334"/>
    </source>
</evidence>
<proteinExistence type="predicted"/>
<dbReference type="InterPro" id="IPR036390">
    <property type="entry name" value="WH_DNA-bd_sf"/>
</dbReference>
<comment type="caution">
    <text evidence="5">The sequence shown here is derived from an EMBL/GenBank/DDBJ whole genome shotgun (WGS) entry which is preliminary data.</text>
</comment>
<dbReference type="InterPro" id="IPR014036">
    <property type="entry name" value="DeoR-like_C"/>
</dbReference>
<evidence type="ECO:0000259" key="4">
    <source>
        <dbReference type="PROSITE" id="PS51000"/>
    </source>
</evidence>
<dbReference type="SUPFAM" id="SSF46785">
    <property type="entry name" value="Winged helix' DNA-binding domain"/>
    <property type="match status" value="1"/>
</dbReference>
<evidence type="ECO:0000256" key="1">
    <source>
        <dbReference type="ARBA" id="ARBA00023015"/>
    </source>
</evidence>
<dbReference type="RefSeq" id="WP_148321577.1">
    <property type="nucleotide sequence ID" value="NZ_JACJLL010000062.1"/>
</dbReference>
<name>A0ABS2FHH1_9CLOT</name>
<keyword evidence="3" id="KW-0804">Transcription</keyword>
<dbReference type="InterPro" id="IPR001034">
    <property type="entry name" value="DeoR_HTH"/>
</dbReference>
<dbReference type="PANTHER" id="PTHR30363">
    <property type="entry name" value="HTH-TYPE TRANSCRIPTIONAL REGULATOR SRLR-RELATED"/>
    <property type="match status" value="1"/>
</dbReference>
<dbReference type="PROSITE" id="PS51000">
    <property type="entry name" value="HTH_DEOR_2"/>
    <property type="match status" value="1"/>
</dbReference>
<dbReference type="InterPro" id="IPR018356">
    <property type="entry name" value="Tscrpt_reg_HTH_DeoR_CS"/>
</dbReference>
<dbReference type="SMART" id="SM00420">
    <property type="entry name" value="HTH_DEOR"/>
    <property type="match status" value="1"/>
</dbReference>